<evidence type="ECO:0000313" key="2">
    <source>
        <dbReference type="Proteomes" id="UP001056012"/>
    </source>
</evidence>
<reference evidence="1" key="1">
    <citation type="submission" date="2021-12" db="EMBL/GenBank/DDBJ databases">
        <title>Curvularia clavata genome.</title>
        <authorList>
            <person name="Cao Y."/>
        </authorList>
    </citation>
    <scope>NUCLEOTIDE SEQUENCE</scope>
    <source>
        <strain evidence="1">Yc1106</strain>
    </source>
</reference>
<dbReference type="PANTHER" id="PTHR47657">
    <property type="entry name" value="STEROL REGULATORY ELEMENT-BINDING PROTEIN ECM22"/>
    <property type="match status" value="1"/>
</dbReference>
<keyword evidence="2" id="KW-1185">Reference proteome</keyword>
<dbReference type="InterPro" id="IPR052400">
    <property type="entry name" value="Zn2-C6_fungal_TF"/>
</dbReference>
<accession>A0A9Q8ZDG5</accession>
<dbReference type="PANTHER" id="PTHR47657:SF7">
    <property type="entry name" value="STEROL REGULATORY ELEMENT-BINDING PROTEIN ECM22"/>
    <property type="match status" value="1"/>
</dbReference>
<evidence type="ECO:0000313" key="1">
    <source>
        <dbReference type="EMBL" id="USP81252.1"/>
    </source>
</evidence>
<sequence>MDDLFQGYIVLDALGDFLEDDALISHNKQPRMAPRPEQHARNFNHVSLTPQSELGQHDQELTTTTSAYQESSGLSWFVKKRGRHVQIATGVGVDVFKHARQDFVEPKVPSPSQVVRLSDTPIVYSPDDMQLFHHYLTAAYPSVPHDRDEIWYPYLMDAMLALAGSHLAVQVERPNNSLALRHRQRAIVGLEDAFARWPPSADESHVMFATSFLLSIQCSFIGDGFLEHFLSLRGCSLLSQLILTENFKGPFVEQSGLNLIPINMTFDNFIKVDQGLIREALLALKGFSHLVSRPDTHAIERAVVGQLVVALRCLLHSDTQSESGESAVPDLTDTTSISTEFSDSILPKNPLLPAKLEDNLQNIDWENIITPSASFPLPFTSFQAMTAILSIFATWPHEAILHIFGPKNHVGNIVMAHFSAIRFILSPLAAPRKSLQTPTKAVVQWLANIIATIDDNDESKKWAQYIEWPRKIARCMEACVEKNRGFTTGDVRDLFMRDPGAFREGRAPRF</sequence>
<dbReference type="EMBL" id="CP089279">
    <property type="protein sequence ID" value="USP81252.1"/>
    <property type="molecule type" value="Genomic_DNA"/>
</dbReference>
<dbReference type="GO" id="GO:0000981">
    <property type="term" value="F:DNA-binding transcription factor activity, RNA polymerase II-specific"/>
    <property type="evidence" value="ECO:0007669"/>
    <property type="project" value="TreeGrafter"/>
</dbReference>
<dbReference type="OrthoDB" id="416217at2759"/>
<dbReference type="AlphaFoldDB" id="A0A9Q8ZDG5"/>
<gene>
    <name evidence="1" type="ORF">yc1106_08526</name>
</gene>
<dbReference type="VEuPathDB" id="FungiDB:yc1106_08526"/>
<organism evidence="1 2">
    <name type="scientific">Curvularia clavata</name>
    <dbReference type="NCBI Taxonomy" id="95742"/>
    <lineage>
        <taxon>Eukaryota</taxon>
        <taxon>Fungi</taxon>
        <taxon>Dikarya</taxon>
        <taxon>Ascomycota</taxon>
        <taxon>Pezizomycotina</taxon>
        <taxon>Dothideomycetes</taxon>
        <taxon>Pleosporomycetidae</taxon>
        <taxon>Pleosporales</taxon>
        <taxon>Pleosporineae</taxon>
        <taxon>Pleosporaceae</taxon>
        <taxon>Curvularia</taxon>
    </lineage>
</organism>
<name>A0A9Q8ZDG5_CURCL</name>
<proteinExistence type="predicted"/>
<protein>
    <submittedName>
        <fullName evidence="1">Uncharacterized protein</fullName>
    </submittedName>
</protein>
<dbReference type="Proteomes" id="UP001056012">
    <property type="component" value="Chromosome 6"/>
</dbReference>